<keyword evidence="1" id="KW-0472">Membrane</keyword>
<sequence length="106" mass="11989">MALDIFLFPSFMYGYFVGLGGQIPLIDFAEDFWVEGIFSRSLISMPSSVLFLCVLQVFLNLIKSIRDLLGRGIRYVLKDGKWIITTLLLSLLLLSCKGIHFSCFDA</sequence>
<keyword evidence="1" id="KW-1133">Transmembrane helix</keyword>
<feature type="transmembrane region" description="Helical" evidence="1">
    <location>
        <begin position="5"/>
        <end position="23"/>
    </location>
</feature>
<organism evidence="2">
    <name type="scientific">Salix viminalis</name>
    <name type="common">Common osier</name>
    <name type="synonym">Basket willow</name>
    <dbReference type="NCBI Taxonomy" id="40686"/>
    <lineage>
        <taxon>Eukaryota</taxon>
        <taxon>Viridiplantae</taxon>
        <taxon>Streptophyta</taxon>
        <taxon>Embryophyta</taxon>
        <taxon>Tracheophyta</taxon>
        <taxon>Spermatophyta</taxon>
        <taxon>Magnoliopsida</taxon>
        <taxon>eudicotyledons</taxon>
        <taxon>Gunneridae</taxon>
        <taxon>Pentapetalae</taxon>
        <taxon>rosids</taxon>
        <taxon>fabids</taxon>
        <taxon>Malpighiales</taxon>
        <taxon>Salicaceae</taxon>
        <taxon>Saliceae</taxon>
        <taxon>Salix</taxon>
    </lineage>
</organism>
<accession>A0A6N2JYN5</accession>
<feature type="transmembrane region" description="Helical" evidence="1">
    <location>
        <begin position="82"/>
        <end position="101"/>
    </location>
</feature>
<evidence type="ECO:0000313" key="2">
    <source>
        <dbReference type="EMBL" id="VFU20548.1"/>
    </source>
</evidence>
<dbReference type="AlphaFoldDB" id="A0A6N2JYN5"/>
<feature type="transmembrane region" description="Helical" evidence="1">
    <location>
        <begin position="43"/>
        <end position="62"/>
    </location>
</feature>
<protein>
    <submittedName>
        <fullName evidence="2">Uncharacterized protein</fullName>
    </submittedName>
</protein>
<reference evidence="2" key="1">
    <citation type="submission" date="2019-03" db="EMBL/GenBank/DDBJ databases">
        <authorList>
            <person name="Mank J."/>
            <person name="Almeida P."/>
        </authorList>
    </citation>
    <scope>NUCLEOTIDE SEQUENCE</scope>
    <source>
        <strain evidence="2">78183</strain>
    </source>
</reference>
<proteinExistence type="predicted"/>
<evidence type="ECO:0000256" key="1">
    <source>
        <dbReference type="SAM" id="Phobius"/>
    </source>
</evidence>
<gene>
    <name evidence="2" type="ORF">SVIM_LOCUS6341</name>
</gene>
<dbReference type="EMBL" id="CAADRP010000001">
    <property type="protein sequence ID" value="VFU20548.1"/>
    <property type="molecule type" value="Genomic_DNA"/>
</dbReference>
<name>A0A6N2JYN5_SALVM</name>
<keyword evidence="1" id="KW-0812">Transmembrane</keyword>